<dbReference type="InterPro" id="IPR029058">
    <property type="entry name" value="AB_hydrolase_fold"/>
</dbReference>
<dbReference type="PANTHER" id="PTHR48081:SF13">
    <property type="entry name" value="ALPHA_BETA HYDROLASE"/>
    <property type="match status" value="1"/>
</dbReference>
<evidence type="ECO:0000313" key="4">
    <source>
        <dbReference type="EMBL" id="EKB32356.1"/>
    </source>
</evidence>
<sequence length="342" mass="36366">MNIRKAFLLKAVPAACALFAAGTIFAADRADLMGYVPGAEVMKVDVTDGRIDTISGIIYSQIKSQRSIRQLRMTVMTPRTKARKPAVVYFPGGGFTSADHEKFIEMRHALARAGFVVAAAEYRTVPVKFPALVEDGKAAVRYLRAHADEYGIDPERIGVIGDSAGGDLVQMLGATNGEKAFDKGDFTNVSSDVQAVCTIYGISDLTSIGEGLDPAQAKVHASPAVTEALLVHGPAFGKSPGGSILSDREKAMNASSLGHIDGSEPPFLIMHGSGDRLVSPMQSAHLAQALRKAGTDVEYVLVEGAGHGDLPWFQKPVIERVVKFFEKRLGSPAKDAAEGNNL</sequence>
<dbReference type="PATRIC" id="fig|742823.3.peg.42"/>
<comment type="caution">
    <text evidence="4">The sequence shown here is derived from an EMBL/GenBank/DDBJ whole genome shotgun (WGS) entry which is preliminary data.</text>
</comment>
<gene>
    <name evidence="4" type="ORF">HMPREF9465_00039</name>
</gene>
<dbReference type="PANTHER" id="PTHR48081">
    <property type="entry name" value="AB HYDROLASE SUPERFAMILY PROTEIN C4A8.06C"/>
    <property type="match status" value="1"/>
</dbReference>
<keyword evidence="2" id="KW-0732">Signal</keyword>
<dbReference type="Gene3D" id="3.40.50.1820">
    <property type="entry name" value="alpha/beta hydrolase"/>
    <property type="match status" value="1"/>
</dbReference>
<keyword evidence="5" id="KW-1185">Reference proteome</keyword>
<dbReference type="InterPro" id="IPR050300">
    <property type="entry name" value="GDXG_lipolytic_enzyme"/>
</dbReference>
<evidence type="ECO:0000256" key="1">
    <source>
        <dbReference type="ARBA" id="ARBA00022801"/>
    </source>
</evidence>
<dbReference type="Pfam" id="PF20434">
    <property type="entry name" value="BD-FAE"/>
    <property type="match status" value="1"/>
</dbReference>
<dbReference type="SUPFAM" id="SSF53474">
    <property type="entry name" value="alpha/beta-Hydrolases"/>
    <property type="match status" value="1"/>
</dbReference>
<keyword evidence="1" id="KW-0378">Hydrolase</keyword>
<reference evidence="4 5" key="1">
    <citation type="submission" date="2012-05" db="EMBL/GenBank/DDBJ databases">
        <title>The Genome Sequence of Sutterella wadsworthensis 2_1_59BFAA.</title>
        <authorList>
            <consortium name="The Broad Institute Genome Sequencing Platform"/>
            <person name="Earl A."/>
            <person name="Ward D."/>
            <person name="Feldgarden M."/>
            <person name="Gevers D."/>
            <person name="Daigneault M."/>
            <person name="Strauss J."/>
            <person name="Allen-Vercoe E."/>
            <person name="Walker B."/>
            <person name="Young S.K."/>
            <person name="Zeng Q."/>
            <person name="Gargeya S."/>
            <person name="Fitzgerald M."/>
            <person name="Haas B."/>
            <person name="Abouelleil A."/>
            <person name="Alvarado L."/>
            <person name="Arachchi H.M."/>
            <person name="Berlin A.M."/>
            <person name="Chapman S.B."/>
            <person name="Goldberg J."/>
            <person name="Griggs A."/>
            <person name="Gujja S."/>
            <person name="Hansen M."/>
            <person name="Howarth C."/>
            <person name="Imamovic A."/>
            <person name="Larimer J."/>
            <person name="McCowen C."/>
            <person name="Montmayeur A."/>
            <person name="Murphy C."/>
            <person name="Neiman D."/>
            <person name="Pearson M."/>
            <person name="Priest M."/>
            <person name="Roberts A."/>
            <person name="Saif S."/>
            <person name="Shea T."/>
            <person name="Sisk P."/>
            <person name="Sykes S."/>
            <person name="Wortman J."/>
            <person name="Nusbaum C."/>
            <person name="Birren B."/>
        </authorList>
    </citation>
    <scope>NUCLEOTIDE SEQUENCE [LARGE SCALE GENOMIC DNA]</scope>
    <source>
        <strain evidence="4 5">2_1_59BFAA</strain>
    </source>
</reference>
<dbReference type="HOGENOM" id="CLU_012494_4_0_4"/>
<feature type="chain" id="PRO_5003846570" description="BD-FAE-like domain-containing protein" evidence="2">
    <location>
        <begin position="27"/>
        <end position="342"/>
    </location>
</feature>
<dbReference type="AlphaFoldDB" id="K1JQ59"/>
<proteinExistence type="predicted"/>
<feature type="signal peptide" evidence="2">
    <location>
        <begin position="1"/>
        <end position="26"/>
    </location>
</feature>
<organism evidence="4 5">
    <name type="scientific">Sutterella wadsworthensis 2_1_59BFAA</name>
    <dbReference type="NCBI Taxonomy" id="742823"/>
    <lineage>
        <taxon>Bacteria</taxon>
        <taxon>Pseudomonadati</taxon>
        <taxon>Pseudomonadota</taxon>
        <taxon>Betaproteobacteria</taxon>
        <taxon>Burkholderiales</taxon>
        <taxon>Sutterellaceae</taxon>
        <taxon>Sutterella</taxon>
    </lineage>
</organism>
<dbReference type="eggNOG" id="COG0657">
    <property type="taxonomic scope" value="Bacteria"/>
</dbReference>
<evidence type="ECO:0000256" key="2">
    <source>
        <dbReference type="SAM" id="SignalP"/>
    </source>
</evidence>
<accession>K1JQ59</accession>
<feature type="domain" description="BD-FAE-like" evidence="3">
    <location>
        <begin position="78"/>
        <end position="290"/>
    </location>
</feature>
<dbReference type="RefSeq" id="WP_005432946.1">
    <property type="nucleotide sequence ID" value="NZ_JH815513.1"/>
</dbReference>
<dbReference type="InterPro" id="IPR049492">
    <property type="entry name" value="BD-FAE-like_dom"/>
</dbReference>
<dbReference type="OrthoDB" id="9771666at2"/>
<protein>
    <recommendedName>
        <fullName evidence="3">BD-FAE-like domain-containing protein</fullName>
    </recommendedName>
</protein>
<name>K1JQ59_9BURK</name>
<dbReference type="GO" id="GO:0016787">
    <property type="term" value="F:hydrolase activity"/>
    <property type="evidence" value="ECO:0007669"/>
    <property type="project" value="UniProtKB-KW"/>
</dbReference>
<evidence type="ECO:0000313" key="5">
    <source>
        <dbReference type="Proteomes" id="UP000005835"/>
    </source>
</evidence>
<evidence type="ECO:0000259" key="3">
    <source>
        <dbReference type="Pfam" id="PF20434"/>
    </source>
</evidence>
<dbReference type="STRING" id="742823.HMPREF9465_00039"/>
<dbReference type="EMBL" id="ADMG01000002">
    <property type="protein sequence ID" value="EKB32356.1"/>
    <property type="molecule type" value="Genomic_DNA"/>
</dbReference>
<dbReference type="Proteomes" id="UP000005835">
    <property type="component" value="Unassembled WGS sequence"/>
</dbReference>